<dbReference type="PANTHER" id="PTHR16631">
    <property type="entry name" value="GLUCAN 1,3-BETA-GLUCOSIDASE"/>
    <property type="match status" value="1"/>
</dbReference>
<dbReference type="GO" id="GO:0009986">
    <property type="term" value="C:cell surface"/>
    <property type="evidence" value="ECO:0007669"/>
    <property type="project" value="TreeGrafter"/>
</dbReference>
<comment type="subcellular location">
    <subcellularLocation>
        <location evidence="1">Cell membrane</location>
    </subcellularLocation>
</comment>
<dbReference type="SUPFAM" id="SSF49785">
    <property type="entry name" value="Galactose-binding domain-like"/>
    <property type="match status" value="1"/>
</dbReference>
<evidence type="ECO:0000313" key="12">
    <source>
        <dbReference type="EMBL" id="RVT48437.1"/>
    </source>
</evidence>
<dbReference type="EMBL" id="SACT01000010">
    <property type="protein sequence ID" value="RVT48437.1"/>
    <property type="molecule type" value="Genomic_DNA"/>
</dbReference>
<dbReference type="OrthoDB" id="9806824at2"/>
<evidence type="ECO:0000313" key="13">
    <source>
        <dbReference type="Proteomes" id="UP000288178"/>
    </source>
</evidence>
<dbReference type="AlphaFoldDB" id="A0A3S2ULN7"/>
<keyword evidence="4" id="KW-0472">Membrane</keyword>
<evidence type="ECO:0000256" key="6">
    <source>
        <dbReference type="ARBA" id="ARBA00023277"/>
    </source>
</evidence>
<name>A0A3S2ULN7_9BURK</name>
<keyword evidence="13" id="KW-1185">Reference proteome</keyword>
<evidence type="ECO:0000256" key="1">
    <source>
        <dbReference type="ARBA" id="ARBA00004236"/>
    </source>
</evidence>
<comment type="caution">
    <text evidence="12">The sequence shown here is derived from an EMBL/GenBank/DDBJ whole genome shotgun (WGS) entry which is preliminary data.</text>
</comment>
<dbReference type="GO" id="GO:0000272">
    <property type="term" value="P:polysaccharide catabolic process"/>
    <property type="evidence" value="ECO:0007669"/>
    <property type="project" value="UniProtKB-KW"/>
</dbReference>
<evidence type="ECO:0000256" key="11">
    <source>
        <dbReference type="ARBA" id="ARBA00043078"/>
    </source>
</evidence>
<evidence type="ECO:0000256" key="4">
    <source>
        <dbReference type="ARBA" id="ARBA00023136"/>
    </source>
</evidence>
<evidence type="ECO:0000256" key="8">
    <source>
        <dbReference type="ARBA" id="ARBA00023326"/>
    </source>
</evidence>
<dbReference type="GO" id="GO:0042973">
    <property type="term" value="F:glucan endo-1,3-beta-D-glucosidase activity"/>
    <property type="evidence" value="ECO:0007669"/>
    <property type="project" value="TreeGrafter"/>
</dbReference>
<organism evidence="12 13">
    <name type="scientific">Rubrivivax albus</name>
    <dbReference type="NCBI Taxonomy" id="2499835"/>
    <lineage>
        <taxon>Bacteria</taxon>
        <taxon>Pseudomonadati</taxon>
        <taxon>Pseudomonadota</taxon>
        <taxon>Betaproteobacteria</taxon>
        <taxon>Burkholderiales</taxon>
        <taxon>Sphaerotilaceae</taxon>
        <taxon>Rubrivivax</taxon>
    </lineage>
</organism>
<dbReference type="InterPro" id="IPR008979">
    <property type="entry name" value="Galactose-bd-like_sf"/>
</dbReference>
<dbReference type="GO" id="GO:0071555">
    <property type="term" value="P:cell wall organization"/>
    <property type="evidence" value="ECO:0007669"/>
    <property type="project" value="UniProtKB-KW"/>
</dbReference>
<protein>
    <recommendedName>
        <fullName evidence="11">Endo-1,3-beta-glucanase btgC</fullName>
    </recommendedName>
    <alternativeName>
        <fullName evidence="10">Laminarinase btgC</fullName>
    </alternativeName>
</protein>
<dbReference type="RefSeq" id="WP_128200865.1">
    <property type="nucleotide sequence ID" value="NZ_SACT01000010.1"/>
</dbReference>
<reference evidence="12 13" key="1">
    <citation type="submission" date="2019-01" db="EMBL/GenBank/DDBJ databases">
        <authorList>
            <person name="Chen W.-M."/>
        </authorList>
    </citation>
    <scope>NUCLEOTIDE SEQUENCE [LARGE SCALE GENOMIC DNA]</scope>
    <source>
        <strain evidence="12 13">ICH-3</strain>
    </source>
</reference>
<evidence type="ECO:0000256" key="7">
    <source>
        <dbReference type="ARBA" id="ARBA00023316"/>
    </source>
</evidence>
<evidence type="ECO:0000256" key="2">
    <source>
        <dbReference type="ARBA" id="ARBA00022475"/>
    </source>
</evidence>
<dbReference type="InterPro" id="IPR017853">
    <property type="entry name" value="GH"/>
</dbReference>
<dbReference type="Proteomes" id="UP000288178">
    <property type="component" value="Unassembled WGS sequence"/>
</dbReference>
<proteinExistence type="predicted"/>
<keyword evidence="8" id="KW-0624">Polysaccharide degradation</keyword>
<comment type="function">
    <text evidence="9">Glucanases play a role in cell expansion during growth, in cell-cell fusion during mating, and in spore release during sporulation. This enzyme may be involved in beta-glucan degradation. Active on laminarin and lichenan.</text>
</comment>
<keyword evidence="7" id="KW-0961">Cell wall biogenesis/degradation</keyword>
<dbReference type="PANTHER" id="PTHR16631:SF17">
    <property type="entry name" value="GLUCAN ENDO-1,3-BETA-GLUCOSIDASE BTGC"/>
    <property type="match status" value="1"/>
</dbReference>
<gene>
    <name evidence="12" type="ORF">ENE75_22350</name>
</gene>
<dbReference type="Gene3D" id="2.60.120.430">
    <property type="entry name" value="Galactose-binding lectin"/>
    <property type="match status" value="1"/>
</dbReference>
<dbReference type="InterPro" id="IPR050732">
    <property type="entry name" value="Beta-glucan_modifiers"/>
</dbReference>
<evidence type="ECO:0000256" key="5">
    <source>
        <dbReference type="ARBA" id="ARBA00023180"/>
    </source>
</evidence>
<accession>A0A3S2ULN7</accession>
<dbReference type="SUPFAM" id="SSF51445">
    <property type="entry name" value="(Trans)glycosidases"/>
    <property type="match status" value="1"/>
</dbReference>
<keyword evidence="3" id="KW-0378">Hydrolase</keyword>
<sequence length="581" mass="63610">MISWMSSMALQHGRRLAALLTAAVLSLVVAACGGGGYLDSPVSLTDRRALPAEFTSRTAAAYSPYRTALSEADLDGEVITYANVLQDLRLVQGAGVGVIRLFSSARFGELVLRVIRENGLDLKMQLGAYVYNPVDDAMEAQNQAELASLIDLSTRYSDIVLAVSVGNEAMVDFSFLQIPPAVMARYIKQVRDAVTQPVTTNDNWYFWATAPNAVLDVVDYAAVHTYPLLDTFYSPDTWDWRQRDVPADERADAMMDAAVQSAKNEIAAVRNYLDRIGLSTMPIVIGETGWTAIDYNGDPTLGFRASPVNQKMYYDRLAAWKAEPAGNKPPVQIFYFQSFDEQWKSSDDGWGLFTRDRKARCVVQDMNPPSADWVYDTSVSCDPATAVFFDPPTPTDPLADTVSRWVLFSDAPAATGDLIATDRSFNPFATTVAPLTSATAAPDGGSQSIAITANPQVWGWGFFQAGPAVNMTGFENGHVNLWIRTNGYPGRIEIGVWTDTEEREQAEAYIAIAAGDYGYCTNDQWCLVSIPVADFLAANPRLDLRYVTAGFVISDIFDRTGKAQGTSGLPLVYVDGMSWTR</sequence>
<evidence type="ECO:0000256" key="9">
    <source>
        <dbReference type="ARBA" id="ARBA00037649"/>
    </source>
</evidence>
<keyword evidence="6" id="KW-0119">Carbohydrate metabolism</keyword>
<evidence type="ECO:0000256" key="3">
    <source>
        <dbReference type="ARBA" id="ARBA00022801"/>
    </source>
</evidence>
<dbReference type="GO" id="GO:0005886">
    <property type="term" value="C:plasma membrane"/>
    <property type="evidence" value="ECO:0007669"/>
    <property type="project" value="UniProtKB-SubCell"/>
</dbReference>
<keyword evidence="5" id="KW-0325">Glycoprotein</keyword>
<keyword evidence="2" id="KW-1003">Cell membrane</keyword>
<dbReference type="Gene3D" id="3.20.20.80">
    <property type="entry name" value="Glycosidases"/>
    <property type="match status" value="1"/>
</dbReference>
<dbReference type="GO" id="GO:0005576">
    <property type="term" value="C:extracellular region"/>
    <property type="evidence" value="ECO:0007669"/>
    <property type="project" value="TreeGrafter"/>
</dbReference>
<evidence type="ECO:0000256" key="10">
    <source>
        <dbReference type="ARBA" id="ARBA00042373"/>
    </source>
</evidence>